<dbReference type="EMBL" id="CAJNOM010000086">
    <property type="protein sequence ID" value="CAF1014304.1"/>
    <property type="molecule type" value="Genomic_DNA"/>
</dbReference>
<feature type="coiled-coil region" evidence="1">
    <location>
        <begin position="535"/>
        <end position="562"/>
    </location>
</feature>
<dbReference type="InterPro" id="IPR027417">
    <property type="entry name" value="P-loop_NTPase"/>
</dbReference>
<dbReference type="Gene3D" id="3.40.50.300">
    <property type="entry name" value="P-loop containing nucleotide triphosphate hydrolases"/>
    <property type="match status" value="1"/>
</dbReference>
<dbReference type="InterPro" id="IPR029030">
    <property type="entry name" value="Caspase-like_dom_sf"/>
</dbReference>
<dbReference type="GO" id="GO:0004197">
    <property type="term" value="F:cysteine-type endopeptidase activity"/>
    <property type="evidence" value="ECO:0007669"/>
    <property type="project" value="InterPro"/>
</dbReference>
<dbReference type="PANTHER" id="PTHR32046">
    <property type="entry name" value="G DOMAIN-CONTAINING PROTEIN"/>
    <property type="match status" value="1"/>
</dbReference>
<comment type="caution">
    <text evidence="4">The sequence shown here is derived from an EMBL/GenBank/DDBJ whole genome shotgun (WGS) entry which is preliminary data.</text>
</comment>
<dbReference type="InterPro" id="IPR025662">
    <property type="entry name" value="Sigma_54_int_dom_ATP-bd_1"/>
</dbReference>
<name>A0A814HRA1_9BILA</name>
<reference evidence="4" key="1">
    <citation type="submission" date="2021-02" db="EMBL/GenBank/DDBJ databases">
        <authorList>
            <person name="Nowell W R."/>
        </authorList>
    </citation>
    <scope>NUCLEOTIDE SEQUENCE</scope>
</reference>
<proteinExistence type="predicted"/>
<feature type="compositionally biased region" description="Polar residues" evidence="2">
    <location>
        <begin position="238"/>
        <end position="257"/>
    </location>
</feature>
<protein>
    <recommendedName>
        <fullName evidence="3">Peptidase C14 caspase domain-containing protein</fullName>
    </recommendedName>
</protein>
<sequence length="1117" mass="128222">MTTSVISGPRRKLALVIGISNYDNGRNLLNAINDAKAISSALKSIGFILHEGGPKLNPTCKEIRHVLVDFIHSIQMEDMVLFYYAGHGTQWEDKNYLIPSDNFKEEIKDNIIEKVKLSGSDLKNYAINAQDLFNNINDRDPFVTMFFLDCCRTYDLRDQQLQQNGRGEQINHPQGLKPMPVKVGSLIVFACAPGTVADDGEAGETNGLFTKHLLKYIKTPNDDIRMILSDVTDGVIQESKSQQIPHVTPDTQPTAPDTSEENKDAHKIGVNSVISPQPGSLDPTNAIMERTAISISGRLGTTYNALTDKLVASQCCDPNMKNETLSEHSICTVFSGDRSTDLSDYLAKINFGDALRQRLFLRLIEPIGVSSFINYPHPVSEDIWFLYYSYTNRTEELKLTPQHKAKIMPYFESFTGATHIITKIQWGFEMLCVIQISNDESRENVVELLNSVSEQLQNRKGEINLSTEEKDKIDRITNVVLYKSKYRIDLYNVMKNLKPLLDGYKNNTSNSKLNHQWTNFQSQFNQLSKAYDRFQKHYQEIIKKLRNNIDQTQQIEQFLSDQQYSSLKFGLDTLYKSVQQFRSKMLLIERLSHDQIQFIEVLDILSKEQTSKPFYEIDCLIKSKLIKTNCDTILWYSTDQLRQQKTDEWEQIYQQLQSQKQNNTKTTSLIYVDFTELEHLLPDFIIIALPEEKLSTHIPLPLPPEISVLLLGQTGTGKSTFINAFINYLMFNTLQEAEQGEPAVAIPVSFPLAVGDHFEEITVQFGDADPNENHENEGRSVTQECRSYIIDLNQRLRLRLIDSPGFGDTRGFDQDQINMNHIFTYINQLSHLNAVCLLLKPSDSKLDIFFESCVRQLLTYLTPSGYGNIIFCFTNSRSTFYKPGNGGALLNRMLKANQFKNISFARKNTFCFDSESFRYLPARKCKVEFEDYIKKESTGSWTKSVTESIRLIEFIRTLQPYDINKKESLRKAAFDATMLARPLLETLRLMIYNQNLAQRGCAEKRLIIETNWIDNKICSHCAENYVTKIGLFNIVEYIPTKRKKRGKNRNKLVASNERLSLDEVYKLIDELMLIPDIKQQVECMKTTRELLMKKTEHHVKLRSIQNEGFAKLMSCHQ</sequence>
<dbReference type="PROSITE" id="PS00675">
    <property type="entry name" value="SIGMA54_INTERACT_1"/>
    <property type="match status" value="1"/>
</dbReference>
<evidence type="ECO:0000313" key="5">
    <source>
        <dbReference type="Proteomes" id="UP000663832"/>
    </source>
</evidence>
<feature type="domain" description="Peptidase C14 caspase" evidence="3">
    <location>
        <begin position="11"/>
        <end position="249"/>
    </location>
</feature>
<dbReference type="SUPFAM" id="SSF52540">
    <property type="entry name" value="P-loop containing nucleoside triphosphate hydrolases"/>
    <property type="match status" value="1"/>
</dbReference>
<keyword evidence="5" id="KW-1185">Reference proteome</keyword>
<organism evidence="4 5">
    <name type="scientific">Adineta steineri</name>
    <dbReference type="NCBI Taxonomy" id="433720"/>
    <lineage>
        <taxon>Eukaryota</taxon>
        <taxon>Metazoa</taxon>
        <taxon>Spiralia</taxon>
        <taxon>Gnathifera</taxon>
        <taxon>Rotifera</taxon>
        <taxon>Eurotatoria</taxon>
        <taxon>Bdelloidea</taxon>
        <taxon>Adinetida</taxon>
        <taxon>Adinetidae</taxon>
        <taxon>Adineta</taxon>
    </lineage>
</organism>
<dbReference type="PANTHER" id="PTHR32046:SF11">
    <property type="entry name" value="IMMUNE-ASSOCIATED NUCLEOTIDE-BINDING PROTEIN 10-LIKE"/>
    <property type="match status" value="1"/>
</dbReference>
<dbReference type="Pfam" id="PF00656">
    <property type="entry name" value="Peptidase_C14"/>
    <property type="match status" value="1"/>
</dbReference>
<dbReference type="OrthoDB" id="412369at2759"/>
<dbReference type="Gene3D" id="3.40.50.1460">
    <property type="match status" value="1"/>
</dbReference>
<dbReference type="InterPro" id="IPR011600">
    <property type="entry name" value="Pept_C14_caspase"/>
</dbReference>
<evidence type="ECO:0000256" key="1">
    <source>
        <dbReference type="SAM" id="Coils"/>
    </source>
</evidence>
<accession>A0A814HRA1</accession>
<evidence type="ECO:0000313" key="4">
    <source>
        <dbReference type="EMBL" id="CAF1014304.1"/>
    </source>
</evidence>
<evidence type="ECO:0000256" key="2">
    <source>
        <dbReference type="SAM" id="MobiDB-lite"/>
    </source>
</evidence>
<dbReference type="SUPFAM" id="SSF52129">
    <property type="entry name" value="Caspase-like"/>
    <property type="match status" value="1"/>
</dbReference>
<dbReference type="GO" id="GO:0006508">
    <property type="term" value="P:proteolysis"/>
    <property type="evidence" value="ECO:0007669"/>
    <property type="project" value="InterPro"/>
</dbReference>
<gene>
    <name evidence="4" type="ORF">QVE165_LOCUS15639</name>
</gene>
<evidence type="ECO:0000259" key="3">
    <source>
        <dbReference type="Pfam" id="PF00656"/>
    </source>
</evidence>
<keyword evidence="1" id="KW-0175">Coiled coil</keyword>
<dbReference type="AlphaFoldDB" id="A0A814HRA1"/>
<feature type="region of interest" description="Disordered" evidence="2">
    <location>
        <begin position="238"/>
        <end position="263"/>
    </location>
</feature>
<dbReference type="Proteomes" id="UP000663832">
    <property type="component" value="Unassembled WGS sequence"/>
</dbReference>